<gene>
    <name evidence="2" type="ORF">KY290_001706</name>
</gene>
<protein>
    <submittedName>
        <fullName evidence="2">Uncharacterized protein</fullName>
    </submittedName>
</protein>
<comment type="caution">
    <text evidence="2">The sequence shown here is derived from an EMBL/GenBank/DDBJ whole genome shotgun (WGS) entry which is preliminary data.</text>
</comment>
<reference evidence="2 3" key="1">
    <citation type="journal article" date="2021" name="bioRxiv">
        <title>Chromosome-scale and haplotype-resolved genome assembly of a tetraploid potato cultivar.</title>
        <authorList>
            <person name="Sun H."/>
            <person name="Jiao W.-B."/>
            <person name="Krause K."/>
            <person name="Campoy J.A."/>
            <person name="Goel M."/>
            <person name="Folz-Donahue K."/>
            <person name="Kukat C."/>
            <person name="Huettel B."/>
            <person name="Schneeberger K."/>
        </authorList>
    </citation>
    <scope>NUCLEOTIDE SEQUENCE [LARGE SCALE GENOMIC DNA]</scope>
    <source>
        <strain evidence="2">SolTubOtavaFocal</strain>
        <tissue evidence="2">Leaves</tissue>
    </source>
</reference>
<name>A0ABQ7WMY7_SOLTU</name>
<dbReference type="EMBL" id="JAIVGD010000001">
    <property type="protein sequence ID" value="KAH0782108.1"/>
    <property type="molecule type" value="Genomic_DNA"/>
</dbReference>
<organism evidence="2 3">
    <name type="scientific">Solanum tuberosum</name>
    <name type="common">Potato</name>
    <dbReference type="NCBI Taxonomy" id="4113"/>
    <lineage>
        <taxon>Eukaryota</taxon>
        <taxon>Viridiplantae</taxon>
        <taxon>Streptophyta</taxon>
        <taxon>Embryophyta</taxon>
        <taxon>Tracheophyta</taxon>
        <taxon>Spermatophyta</taxon>
        <taxon>Magnoliopsida</taxon>
        <taxon>eudicotyledons</taxon>
        <taxon>Gunneridae</taxon>
        <taxon>Pentapetalae</taxon>
        <taxon>asterids</taxon>
        <taxon>lamiids</taxon>
        <taxon>Solanales</taxon>
        <taxon>Solanaceae</taxon>
        <taxon>Solanoideae</taxon>
        <taxon>Solaneae</taxon>
        <taxon>Solanum</taxon>
    </lineage>
</organism>
<evidence type="ECO:0000256" key="1">
    <source>
        <dbReference type="SAM" id="MobiDB-lite"/>
    </source>
</evidence>
<dbReference type="Proteomes" id="UP000826656">
    <property type="component" value="Unassembled WGS sequence"/>
</dbReference>
<feature type="region of interest" description="Disordered" evidence="1">
    <location>
        <begin position="99"/>
        <end position="120"/>
    </location>
</feature>
<evidence type="ECO:0000313" key="2">
    <source>
        <dbReference type="EMBL" id="KAH0782108.1"/>
    </source>
</evidence>
<sequence>MVGHGYQHDGDGNRCNYNGVWYSGGGIWHNGGGVRHNTVEFSASVLMRRKTNQSLRHLFQSSPQQPVFVKVMVCGEHNAQLPAPHALAMIQTKDSTAFPDPCRNFAFPPPPPGDRRQIGP</sequence>
<accession>A0ABQ7WMY7</accession>
<keyword evidence="3" id="KW-1185">Reference proteome</keyword>
<evidence type="ECO:0000313" key="3">
    <source>
        <dbReference type="Proteomes" id="UP000826656"/>
    </source>
</evidence>
<proteinExistence type="predicted"/>